<gene>
    <name evidence="1" type="ORF">TTHERM_000372449</name>
</gene>
<dbReference type="AlphaFoldDB" id="W7XLB8"/>
<evidence type="ECO:0000313" key="1">
    <source>
        <dbReference type="EMBL" id="EWS76014.1"/>
    </source>
</evidence>
<name>W7XLB8_TETTS</name>
<reference evidence="2" key="1">
    <citation type="journal article" date="2006" name="PLoS Biol.">
        <title>Macronuclear genome sequence of the ciliate Tetrahymena thermophila, a model eukaryote.</title>
        <authorList>
            <person name="Eisen J.A."/>
            <person name="Coyne R.S."/>
            <person name="Wu M."/>
            <person name="Wu D."/>
            <person name="Thiagarajan M."/>
            <person name="Wortman J.R."/>
            <person name="Badger J.H."/>
            <person name="Ren Q."/>
            <person name="Amedeo P."/>
            <person name="Jones K.M."/>
            <person name="Tallon L.J."/>
            <person name="Delcher A.L."/>
            <person name="Salzberg S.L."/>
            <person name="Silva J.C."/>
            <person name="Haas B.J."/>
            <person name="Majoros W.H."/>
            <person name="Farzad M."/>
            <person name="Carlton J.M."/>
            <person name="Smith R.K. Jr."/>
            <person name="Garg J."/>
            <person name="Pearlman R.E."/>
            <person name="Karrer K.M."/>
            <person name="Sun L."/>
            <person name="Manning G."/>
            <person name="Elde N.C."/>
            <person name="Turkewitz A.P."/>
            <person name="Asai D.J."/>
            <person name="Wilkes D.E."/>
            <person name="Wang Y."/>
            <person name="Cai H."/>
            <person name="Collins K."/>
            <person name="Stewart B.A."/>
            <person name="Lee S.R."/>
            <person name="Wilamowska K."/>
            <person name="Weinberg Z."/>
            <person name="Ruzzo W.L."/>
            <person name="Wloga D."/>
            <person name="Gaertig J."/>
            <person name="Frankel J."/>
            <person name="Tsao C.-C."/>
            <person name="Gorovsky M.A."/>
            <person name="Keeling P.J."/>
            <person name="Waller R.F."/>
            <person name="Patron N.J."/>
            <person name="Cherry J.M."/>
            <person name="Stover N.A."/>
            <person name="Krieger C.J."/>
            <person name="del Toro C."/>
            <person name="Ryder H.F."/>
            <person name="Williamson S.C."/>
            <person name="Barbeau R.A."/>
            <person name="Hamilton E.P."/>
            <person name="Orias E."/>
        </authorList>
    </citation>
    <scope>NUCLEOTIDE SEQUENCE [LARGE SCALE GENOMIC DNA]</scope>
    <source>
        <strain evidence="2">SB210</strain>
    </source>
</reference>
<sequence>MFLFEIQFYEDSFDELLVKKSFYDLIFEKLLLQLSVNKIEPNFYQQIPFLEIDQVELFLSQIFYYSSFVYLYVFCQLFTKSAKQLILVLQLFLLTFLRFILQQQDDYKFYSLLLGLLSYSLNSFQFQEHSVKFFEQFSQGLSTQSQKLTKLVFLLLNTGSLQQVQLLLDAGEVLKLLLDLLLQSQKNLLAQGEFQDKFFQ</sequence>
<accession>W7XLB8</accession>
<proteinExistence type="predicted"/>
<dbReference type="KEGG" id="tet:TTHERM_000372449"/>
<organism evidence="1 2">
    <name type="scientific">Tetrahymena thermophila (strain SB210)</name>
    <dbReference type="NCBI Taxonomy" id="312017"/>
    <lineage>
        <taxon>Eukaryota</taxon>
        <taxon>Sar</taxon>
        <taxon>Alveolata</taxon>
        <taxon>Ciliophora</taxon>
        <taxon>Intramacronucleata</taxon>
        <taxon>Oligohymenophorea</taxon>
        <taxon>Hymenostomatida</taxon>
        <taxon>Tetrahymenina</taxon>
        <taxon>Tetrahymenidae</taxon>
        <taxon>Tetrahymena</taxon>
    </lineage>
</organism>
<protein>
    <submittedName>
        <fullName evidence="1">Uncharacterized protein</fullName>
    </submittedName>
</protein>
<keyword evidence="2" id="KW-1185">Reference proteome</keyword>
<dbReference type="InParanoid" id="W7XLB8"/>
<dbReference type="RefSeq" id="XP_012651452.1">
    <property type="nucleotide sequence ID" value="XM_012795998.1"/>
</dbReference>
<dbReference type="EMBL" id="GG662821">
    <property type="protein sequence ID" value="EWS76014.1"/>
    <property type="molecule type" value="Genomic_DNA"/>
</dbReference>
<evidence type="ECO:0000313" key="2">
    <source>
        <dbReference type="Proteomes" id="UP000009168"/>
    </source>
</evidence>
<dbReference type="Proteomes" id="UP000009168">
    <property type="component" value="Unassembled WGS sequence"/>
</dbReference>
<dbReference type="GeneID" id="24438640"/>